<comment type="caution">
    <text evidence="1">The sequence shown here is derived from an EMBL/GenBank/DDBJ whole genome shotgun (WGS) entry which is preliminary data.</text>
</comment>
<reference evidence="1" key="1">
    <citation type="submission" date="2010-09" db="EMBL/GenBank/DDBJ databases">
        <authorList>
            <person name="Daugherty S.C."/>
            <person name="Kilian M."/>
            <person name="Tettelin H."/>
        </authorList>
    </citation>
    <scope>NUCLEOTIDE SEQUENCE [LARGE SCALE GENOMIC DNA]</scope>
    <source>
        <strain evidence="1">SK1302</strain>
    </source>
</reference>
<organism evidence="1">
    <name type="scientific">Streptococcus infantis SK1302</name>
    <dbReference type="NCBI Taxonomy" id="871237"/>
    <lineage>
        <taxon>Bacteria</taxon>
        <taxon>Bacillati</taxon>
        <taxon>Bacillota</taxon>
        <taxon>Bacilli</taxon>
        <taxon>Lactobacillales</taxon>
        <taxon>Streptococcaceae</taxon>
        <taxon>Streptococcus</taxon>
    </lineage>
</organism>
<accession>A0ABN0B5J6</accession>
<proteinExistence type="predicted"/>
<protein>
    <submittedName>
        <fullName evidence="1">Uncharacterized protein</fullName>
    </submittedName>
</protein>
<dbReference type="EMBL" id="AEDY01000037">
    <property type="protein sequence ID" value="EFO54537.1"/>
    <property type="molecule type" value="Genomic_DNA"/>
</dbReference>
<gene>
    <name evidence="1" type="ORF">SIN_0758</name>
</gene>
<sequence>MLKFYSEMSNFYKKSWDFFPAYDLTLIPAGFEPATVRLEGECSIQLSYETLLIYLIKKS</sequence>
<evidence type="ECO:0000313" key="1">
    <source>
        <dbReference type="EMBL" id="EFO54537.1"/>
    </source>
</evidence>
<name>A0ABN0B5J6_9STRE</name>